<keyword evidence="3" id="KW-1185">Reference proteome</keyword>
<dbReference type="Proteomes" id="UP000751190">
    <property type="component" value="Unassembled WGS sequence"/>
</dbReference>
<gene>
    <name evidence="2" type="ORF">KFE25_013612</name>
</gene>
<sequence>MWGSIESDGGAGFGDRGARRGAARATRHAAEEESDGEASALAAVPSARRREIFGGAKGSGGFLIRDDGLKLLVGGKVRFREIVGAPVFPTAADAAAWRSGGGRGGALNCSTGCLFDVAADPAERHDLATSPANAAELAELRARLAVLARTQFARRRIARGAADRPHGAGGAGAVASGKAHTRFDPHADACTLARERYGGTWGPWIDVPDAPTHAAAASALPLPDRALSTS</sequence>
<dbReference type="EMBL" id="JAGTXO010000004">
    <property type="protein sequence ID" value="KAG8468529.1"/>
    <property type="molecule type" value="Genomic_DNA"/>
</dbReference>
<dbReference type="Gene3D" id="3.40.720.10">
    <property type="entry name" value="Alkaline Phosphatase, subunit A"/>
    <property type="match status" value="1"/>
</dbReference>
<name>A0A8J5XYN9_DIALT</name>
<comment type="caution">
    <text evidence="2">The sequence shown here is derived from an EMBL/GenBank/DDBJ whole genome shotgun (WGS) entry which is preliminary data.</text>
</comment>
<dbReference type="OrthoDB" id="195633at2759"/>
<dbReference type="AlphaFoldDB" id="A0A8J5XYN9"/>
<evidence type="ECO:0000313" key="3">
    <source>
        <dbReference type="Proteomes" id="UP000751190"/>
    </source>
</evidence>
<feature type="region of interest" description="Disordered" evidence="1">
    <location>
        <begin position="1"/>
        <end position="40"/>
    </location>
</feature>
<dbReference type="SUPFAM" id="SSF53649">
    <property type="entry name" value="Alkaline phosphatase-like"/>
    <property type="match status" value="1"/>
</dbReference>
<dbReference type="InterPro" id="IPR017850">
    <property type="entry name" value="Alkaline_phosphatase_core_sf"/>
</dbReference>
<feature type="region of interest" description="Disordered" evidence="1">
    <location>
        <begin position="160"/>
        <end position="179"/>
    </location>
</feature>
<organism evidence="2 3">
    <name type="scientific">Diacronema lutheri</name>
    <name type="common">Unicellular marine alga</name>
    <name type="synonym">Monochrysis lutheri</name>
    <dbReference type="NCBI Taxonomy" id="2081491"/>
    <lineage>
        <taxon>Eukaryota</taxon>
        <taxon>Haptista</taxon>
        <taxon>Haptophyta</taxon>
        <taxon>Pavlovophyceae</taxon>
        <taxon>Pavlovales</taxon>
        <taxon>Pavlovaceae</taxon>
        <taxon>Diacronema</taxon>
    </lineage>
</organism>
<reference evidence="2" key="1">
    <citation type="submission" date="2021-05" db="EMBL/GenBank/DDBJ databases">
        <title>The genome of the haptophyte Pavlova lutheri (Diacronema luteri, Pavlovales) - a model for lipid biosynthesis in eukaryotic algae.</title>
        <authorList>
            <person name="Hulatt C.J."/>
            <person name="Posewitz M.C."/>
        </authorList>
    </citation>
    <scope>NUCLEOTIDE SEQUENCE</scope>
    <source>
        <strain evidence="2">NIVA-4/92</strain>
    </source>
</reference>
<evidence type="ECO:0000256" key="1">
    <source>
        <dbReference type="SAM" id="MobiDB-lite"/>
    </source>
</evidence>
<evidence type="ECO:0000313" key="2">
    <source>
        <dbReference type="EMBL" id="KAG8468529.1"/>
    </source>
</evidence>
<protein>
    <submittedName>
        <fullName evidence="2">Uncharacterized protein</fullName>
    </submittedName>
</protein>
<accession>A0A8J5XYN9</accession>
<proteinExistence type="predicted"/>